<dbReference type="Proteomes" id="UP000070282">
    <property type="component" value="Unassembled WGS sequence"/>
</dbReference>
<evidence type="ECO:0000256" key="1">
    <source>
        <dbReference type="SAM" id="SignalP"/>
    </source>
</evidence>
<evidence type="ECO:0000313" key="3">
    <source>
        <dbReference type="Proteomes" id="UP000070282"/>
    </source>
</evidence>
<sequence>MQIKTRGLRFWCYTLAGGASLALLPMTTTVAAEDTRFNGYVENATYGREGVGLSKFRNTLQLEAQKRAGDMGIFSNVRFNAILRGSYDGVYDLNDDEYGRNAGGPIQLQDLAQGSVPHGSGVGSPASAIPLPPGNTFGFDTTQNPNDGMVVLGEHLHGQDNGVAFGVPVRPCDKDDRGCIQGYLDKDSNEMRFQEFNDRADFIRELYADFDINFSNGNILSTRVGKQQVIWGRTDLFRVLDVINPVDFSRNNIYDELEDIRIPMWMVRTDYRMGPTEVFDGLAFDDLNFQVVWNFDKFRPHDIGQCGQPNVILDAGCFFRGMNNLWENGGTVANFAGATPDGGLATDFGPGQIGIRKAHMPSWSLSNTQLGLKMEGVYGDLGFSLNALTYRSQLPSLRGGIPAQNGFTGETGVWPSLIAFDIHFPRVNLVGGSLDYYSQGIDTVFRVETAYTSGEEFANTLRERLYSESDVLRYVIGADKNIFIPALNESQAFLFSGQIFGQHILDHEREQRTYGEAGIPDWEHNWTATLLIKGFYMNGRLSPQLITAHDFRAQATALAPSVEWLVTDRFKLTAGGNFKVGTGARKFDDCRSCNPWDPFTQTPGVVGHQPGESAGLSGYEPLGRFQSGPIGMAQKEDEIQLTARYSF</sequence>
<dbReference type="Pfam" id="PF06980">
    <property type="entry name" value="DUF1302"/>
    <property type="match status" value="1"/>
</dbReference>
<dbReference type="RefSeq" id="WP_061332474.1">
    <property type="nucleotide sequence ID" value="NZ_LOCO01000012.1"/>
</dbReference>
<dbReference type="GeneID" id="94722191"/>
<organism evidence="2 3">
    <name type="scientific">Marinobacter excellens LAMA 842</name>
    <dbReference type="NCBI Taxonomy" id="1306954"/>
    <lineage>
        <taxon>Bacteria</taxon>
        <taxon>Pseudomonadati</taxon>
        <taxon>Pseudomonadota</taxon>
        <taxon>Gammaproteobacteria</taxon>
        <taxon>Pseudomonadales</taxon>
        <taxon>Marinobacteraceae</taxon>
        <taxon>Marinobacter</taxon>
    </lineage>
</organism>
<accession>A0A137S924</accession>
<dbReference type="AlphaFoldDB" id="A0A137S924"/>
<proteinExistence type="predicted"/>
<dbReference type="PATRIC" id="fig|1306954.6.peg.715"/>
<comment type="caution">
    <text evidence="2">The sequence shown here is derived from an EMBL/GenBank/DDBJ whole genome shotgun (WGS) entry which is preliminary data.</text>
</comment>
<name>A0A137S924_9GAMM</name>
<gene>
    <name evidence="2" type="ORF">J122_2428</name>
</gene>
<reference evidence="3" key="1">
    <citation type="submission" date="2015-12" db="EMBL/GenBank/DDBJ databases">
        <authorList>
            <person name="Lima A."/>
            <person name="Farahani Zayas N."/>
            <person name="Castro Da Silva M.A."/>
            <person name="Cabral A."/>
            <person name="Pessatti M.L."/>
        </authorList>
    </citation>
    <scope>NUCLEOTIDE SEQUENCE [LARGE SCALE GENOMIC DNA]</scope>
    <source>
        <strain evidence="3">LAMA 842</strain>
    </source>
</reference>
<protein>
    <submittedName>
        <fullName evidence="2">Putative cox2 cytochrome oxidase subunit 2</fullName>
    </submittedName>
</protein>
<dbReference type="EMBL" id="LOCO01000012">
    <property type="protein sequence ID" value="KXO08947.1"/>
    <property type="molecule type" value="Genomic_DNA"/>
</dbReference>
<feature type="signal peptide" evidence="1">
    <location>
        <begin position="1"/>
        <end position="31"/>
    </location>
</feature>
<feature type="chain" id="PRO_5007480363" evidence="1">
    <location>
        <begin position="32"/>
        <end position="647"/>
    </location>
</feature>
<dbReference type="InterPro" id="IPR010727">
    <property type="entry name" value="DUF1302"/>
</dbReference>
<keyword evidence="3" id="KW-1185">Reference proteome</keyword>
<evidence type="ECO:0000313" key="2">
    <source>
        <dbReference type="EMBL" id="KXO08947.1"/>
    </source>
</evidence>
<keyword evidence="1" id="KW-0732">Signal</keyword>